<dbReference type="EMBL" id="CP012850">
    <property type="protein sequence ID" value="ALI36173.1"/>
    <property type="molecule type" value="Genomic_DNA"/>
</dbReference>
<dbReference type="InterPro" id="IPR002805">
    <property type="entry name" value="Nict_dMeBzImd_PRibTrfase_arc"/>
</dbReference>
<proteinExistence type="inferred from homology"/>
<dbReference type="PANTHER" id="PTHR38811:SF1">
    <property type="entry name" value="UPF0284 PROTEIN SLL1500"/>
    <property type="match status" value="1"/>
</dbReference>
<gene>
    <name evidence="2" type="ORF">NMY3_01971</name>
</gene>
<dbReference type="NCBIfam" id="TIGR00303">
    <property type="entry name" value="nicotinate mononucleotide-dependent phosphoribosyltransferase CobT"/>
    <property type="match status" value="1"/>
</dbReference>
<evidence type="ECO:0000256" key="1">
    <source>
        <dbReference type="HAMAP-Rule" id="MF_01086"/>
    </source>
</evidence>
<organism evidence="2 3">
    <name type="scientific">Candidatus Nitrosocosmicus oleophilus</name>
    <dbReference type="NCBI Taxonomy" id="1353260"/>
    <lineage>
        <taxon>Archaea</taxon>
        <taxon>Nitrososphaerota</taxon>
        <taxon>Nitrososphaeria</taxon>
        <taxon>Nitrososphaerales</taxon>
        <taxon>Nitrososphaeraceae</taxon>
        <taxon>Candidatus Nitrosocosmicus</taxon>
    </lineage>
</organism>
<keyword evidence="3" id="KW-1185">Reference proteome</keyword>
<dbReference type="GO" id="GO:0008939">
    <property type="term" value="F:nicotinate-nucleotide-dimethylbenzimidazole phosphoribosyltransferase activity"/>
    <property type="evidence" value="ECO:0007669"/>
    <property type="project" value="InterPro"/>
</dbReference>
<evidence type="ECO:0000313" key="3">
    <source>
        <dbReference type="Proteomes" id="UP000058925"/>
    </source>
</evidence>
<dbReference type="PANTHER" id="PTHR38811">
    <property type="match status" value="1"/>
</dbReference>
<evidence type="ECO:0000313" key="2">
    <source>
        <dbReference type="EMBL" id="ALI36173.1"/>
    </source>
</evidence>
<dbReference type="CDD" id="cd02439">
    <property type="entry name" value="DMB-PRT_CobT"/>
    <property type="match status" value="1"/>
</dbReference>
<name>A0A654M0Q1_9ARCH</name>
<accession>A0A654M0Q1</accession>
<dbReference type="Proteomes" id="UP000058925">
    <property type="component" value="Chromosome"/>
</dbReference>
<dbReference type="Pfam" id="PF02277">
    <property type="entry name" value="DBI_PRT"/>
    <property type="match status" value="1"/>
</dbReference>
<dbReference type="AlphaFoldDB" id="A0A654M0Q1"/>
<dbReference type="KEGG" id="taa:NMY3_01971"/>
<dbReference type="SUPFAM" id="SSF52733">
    <property type="entry name" value="Nicotinate mononucleotide:5,6-dimethylbenzimidazole phosphoribosyltransferase (CobT)"/>
    <property type="match status" value="1"/>
</dbReference>
<sequence>MLITDVIQSLPSKGGSNDLLSFKSNRTSFILAISYTETSTIPGLTVAGANTELLKYTPAADAEYIYYGKCKCIDTIPATPDGKPTPAIISKTALDLSNIPISIVDSGSKIKPILPYVNIDSDSGKNILQEPALEIDNVIKNYDMGKLLGKELTKINETIIIGESIPGGTTTALGVMQALGFDGYNKVSSSMPDNPNELKNMVVEKALLRSKMRSGDCSNDPFRAIANFGDPLMPTIVGLAEEIISRKHKIILAGGTQMCCILALLKSLNVSLRDNICIGTTSYIINDKKSDILGLMNTISDEVPIFYIDLLLENSTKKGLRSYSEGFVKEGAGAGGTSIAAFLNNHNLTREQFLHKLEENYVRTIEKPRLVYTNK</sequence>
<dbReference type="Gene3D" id="3.40.50.10210">
    <property type="match status" value="1"/>
</dbReference>
<dbReference type="HAMAP" id="MF_01086">
    <property type="entry name" value="UPF0284"/>
    <property type="match status" value="1"/>
</dbReference>
<dbReference type="InterPro" id="IPR036087">
    <property type="entry name" value="Nict_dMeBzImd_PRibTrfase_sf"/>
</dbReference>
<dbReference type="InterPro" id="IPR003200">
    <property type="entry name" value="Nict_dMeBzImd_PRibTrfase"/>
</dbReference>
<reference evidence="3" key="1">
    <citation type="submission" date="2015-10" db="EMBL/GenBank/DDBJ databases">
        <title>Niche specialization of a soil ammonia-oxidizing archaeon, Candidatus Nitrosocosmicus oleophilus.</title>
        <authorList>
            <person name="Jung M.-Y."/>
            <person name="Rhee S.-K."/>
        </authorList>
    </citation>
    <scope>NUCLEOTIDE SEQUENCE [LARGE SCALE GENOMIC DNA]</scope>
    <source>
        <strain evidence="3">MY3</strain>
    </source>
</reference>
<protein>
    <recommendedName>
        <fullName evidence="1">UPF0284 protein NMY3_01971</fullName>
    </recommendedName>
</protein>
<dbReference type="NCBIfam" id="NF003372">
    <property type="entry name" value="PRK04447.1-5"/>
    <property type="match status" value="1"/>
</dbReference>
<comment type="similarity">
    <text evidence="1">Belongs to the UPF0284 family.</text>
</comment>